<reference evidence="2 3" key="1">
    <citation type="journal article" date="2023" name="Nucleic Acids Res.">
        <title>The hologenome of Daphnia magna reveals possible DNA methylation and microbiome-mediated evolution of the host genome.</title>
        <authorList>
            <person name="Chaturvedi A."/>
            <person name="Li X."/>
            <person name="Dhandapani V."/>
            <person name="Marshall H."/>
            <person name="Kissane S."/>
            <person name="Cuenca-Cambronero M."/>
            <person name="Asole G."/>
            <person name="Calvet F."/>
            <person name="Ruiz-Romero M."/>
            <person name="Marangio P."/>
            <person name="Guigo R."/>
            <person name="Rago D."/>
            <person name="Mirbahai L."/>
            <person name="Eastwood N."/>
            <person name="Colbourne J.K."/>
            <person name="Zhou J."/>
            <person name="Mallon E."/>
            <person name="Orsini L."/>
        </authorList>
    </citation>
    <scope>NUCLEOTIDE SEQUENCE [LARGE SCALE GENOMIC DNA]</scope>
    <source>
        <strain evidence="2">LRV0_1</strain>
    </source>
</reference>
<organism evidence="2 3">
    <name type="scientific">Daphnia magna</name>
    <dbReference type="NCBI Taxonomy" id="35525"/>
    <lineage>
        <taxon>Eukaryota</taxon>
        <taxon>Metazoa</taxon>
        <taxon>Ecdysozoa</taxon>
        <taxon>Arthropoda</taxon>
        <taxon>Crustacea</taxon>
        <taxon>Branchiopoda</taxon>
        <taxon>Diplostraca</taxon>
        <taxon>Cladocera</taxon>
        <taxon>Anomopoda</taxon>
        <taxon>Daphniidae</taxon>
        <taxon>Daphnia</taxon>
    </lineage>
</organism>
<evidence type="ECO:0000313" key="3">
    <source>
        <dbReference type="Proteomes" id="UP001234178"/>
    </source>
</evidence>
<evidence type="ECO:0000256" key="1">
    <source>
        <dbReference type="SAM" id="MobiDB-lite"/>
    </source>
</evidence>
<protein>
    <submittedName>
        <fullName evidence="2">Uncharacterized protein</fullName>
    </submittedName>
</protein>
<accession>A0ABQ9Z9A1</accession>
<comment type="caution">
    <text evidence="2">The sequence shown here is derived from an EMBL/GenBank/DDBJ whole genome shotgun (WGS) entry which is preliminary data.</text>
</comment>
<evidence type="ECO:0000313" key="2">
    <source>
        <dbReference type="EMBL" id="KAK4009462.1"/>
    </source>
</evidence>
<feature type="compositionally biased region" description="Low complexity" evidence="1">
    <location>
        <begin position="1"/>
        <end position="17"/>
    </location>
</feature>
<dbReference type="EMBL" id="JAOYFB010000003">
    <property type="protein sequence ID" value="KAK4009462.1"/>
    <property type="molecule type" value="Genomic_DNA"/>
</dbReference>
<feature type="region of interest" description="Disordered" evidence="1">
    <location>
        <begin position="1"/>
        <end position="23"/>
    </location>
</feature>
<keyword evidence="3" id="KW-1185">Reference proteome</keyword>
<proteinExistence type="predicted"/>
<dbReference type="Proteomes" id="UP001234178">
    <property type="component" value="Unassembled WGS sequence"/>
</dbReference>
<sequence length="260" mass="28215">MSSSSSKNGSYSSSGSSRDCGLGDPPMLNPPRHCLTVATSCGVINALGHRPSCGLLLFKPTPRSSSSFASDSCPLVVPDDWMKTSVVSASTLTMRYPSAVPSTRTDLRHSSLLRYLTSSLILLTCSYRLECPFRHSIPCFPIPRILVALDISLANHIPFCPKVRSLTSPGGPLERPFDRAEAAFAACNPVENRARGVSALPINKSESPWQPPLLLVYGSFTQRLLSHLIHALSDRCCGLVPGNKLRVRFPETPLSERLPK</sequence>
<gene>
    <name evidence="2" type="ORF">OUZ56_018575</name>
</gene>
<name>A0ABQ9Z9A1_9CRUS</name>